<dbReference type="AlphaFoldDB" id="A0A1Y4W130"/>
<dbReference type="Pfam" id="PF00027">
    <property type="entry name" value="cNMP_binding"/>
    <property type="match status" value="1"/>
</dbReference>
<dbReference type="GO" id="GO:0005829">
    <property type="term" value="C:cytosol"/>
    <property type="evidence" value="ECO:0007669"/>
    <property type="project" value="TreeGrafter"/>
</dbReference>
<evidence type="ECO:0000256" key="2">
    <source>
        <dbReference type="ARBA" id="ARBA00023125"/>
    </source>
</evidence>
<evidence type="ECO:0000313" key="9">
    <source>
        <dbReference type="Proteomes" id="UP000196293"/>
    </source>
</evidence>
<protein>
    <submittedName>
        <fullName evidence="7">Crp/Fnr family transcriptional regulator</fullName>
    </submittedName>
</protein>
<dbReference type="PANTHER" id="PTHR24567">
    <property type="entry name" value="CRP FAMILY TRANSCRIPTIONAL REGULATORY PROTEIN"/>
    <property type="match status" value="1"/>
</dbReference>
<keyword evidence="1" id="KW-0805">Transcription regulation</keyword>
<keyword evidence="9" id="KW-1185">Reference proteome</keyword>
<evidence type="ECO:0000256" key="1">
    <source>
        <dbReference type="ARBA" id="ARBA00023015"/>
    </source>
</evidence>
<proteinExistence type="predicted"/>
<dbReference type="GO" id="GO:0003700">
    <property type="term" value="F:DNA-binding transcription factor activity"/>
    <property type="evidence" value="ECO:0007669"/>
    <property type="project" value="TreeGrafter"/>
</dbReference>
<dbReference type="PROSITE" id="PS50042">
    <property type="entry name" value="CNMP_BINDING_3"/>
    <property type="match status" value="1"/>
</dbReference>
<dbReference type="Proteomes" id="UP000195859">
    <property type="component" value="Unassembled WGS sequence"/>
</dbReference>
<feature type="domain" description="Cyclic nucleotide-binding" evidence="4">
    <location>
        <begin position="11"/>
        <end position="130"/>
    </location>
</feature>
<dbReference type="InterPro" id="IPR050397">
    <property type="entry name" value="Env_Response_Regulators"/>
</dbReference>
<reference evidence="7" key="2">
    <citation type="journal article" date="2018" name="BMC Genomics">
        <title>Whole genome sequencing and function prediction of 133 gut anaerobes isolated from chicken caecum in pure cultures.</title>
        <authorList>
            <person name="Medvecky M."/>
            <person name="Cejkova D."/>
            <person name="Polansky O."/>
            <person name="Karasova D."/>
            <person name="Kubasova T."/>
            <person name="Cizek A."/>
            <person name="Rychlik I."/>
        </authorList>
    </citation>
    <scope>NUCLEOTIDE SEQUENCE</scope>
    <source>
        <strain evidence="7">An101</strain>
        <strain evidence="6">An115</strain>
    </source>
</reference>
<dbReference type="GeneID" id="78202715"/>
<evidence type="ECO:0000259" key="4">
    <source>
        <dbReference type="PROSITE" id="PS50042"/>
    </source>
</evidence>
<dbReference type="EMBL" id="NFLZ01000012">
    <property type="protein sequence ID" value="OUQ76079.1"/>
    <property type="molecule type" value="Genomic_DNA"/>
</dbReference>
<accession>A0A1Y4W130</accession>
<dbReference type="SMART" id="SM00419">
    <property type="entry name" value="HTH_CRP"/>
    <property type="match status" value="1"/>
</dbReference>
<keyword evidence="3" id="KW-0804">Transcription</keyword>
<evidence type="ECO:0000313" key="6">
    <source>
        <dbReference type="EMBL" id="OUQ56159.1"/>
    </source>
</evidence>
<dbReference type="CDD" id="cd00038">
    <property type="entry name" value="CAP_ED"/>
    <property type="match status" value="1"/>
</dbReference>
<dbReference type="Proteomes" id="UP000196293">
    <property type="component" value="Unassembled WGS sequence"/>
</dbReference>
<dbReference type="InterPro" id="IPR000595">
    <property type="entry name" value="cNMP-bd_dom"/>
</dbReference>
<dbReference type="InterPro" id="IPR036388">
    <property type="entry name" value="WH-like_DNA-bd_sf"/>
</dbReference>
<evidence type="ECO:0000313" key="7">
    <source>
        <dbReference type="EMBL" id="OUQ76079.1"/>
    </source>
</evidence>
<sequence>MAELCVQLVPLFNALPIDEQMQIEELVHHQNYRKNELVLDPTSNSNLIILAHGSARLYTLNKEGHENVIQVLKTGDYAGENWLFGEANTNTYVEATEDSEICLLNRNEFLALMKKQPELSIKLLEQNIIKVRALQKQIQLLSLPKVEDRLLNYLQTYAKKVGHKSFILPLKMKDLALYLGTTPETLSRKFILLEKRGVLKRKLRQIQLLFKKSIDNK</sequence>
<organism evidence="7 8">
    <name type="scientific">Lactobacillus gallinarum</name>
    <dbReference type="NCBI Taxonomy" id="52242"/>
    <lineage>
        <taxon>Bacteria</taxon>
        <taxon>Bacillati</taxon>
        <taxon>Bacillota</taxon>
        <taxon>Bacilli</taxon>
        <taxon>Lactobacillales</taxon>
        <taxon>Lactobacillaceae</taxon>
        <taxon>Lactobacillus</taxon>
    </lineage>
</organism>
<dbReference type="GO" id="GO:0003677">
    <property type="term" value="F:DNA binding"/>
    <property type="evidence" value="ECO:0007669"/>
    <property type="project" value="UniProtKB-KW"/>
</dbReference>
<dbReference type="SMART" id="SM00100">
    <property type="entry name" value="cNMP"/>
    <property type="match status" value="1"/>
</dbReference>
<feature type="domain" description="HTH crp-type" evidence="5">
    <location>
        <begin position="144"/>
        <end position="212"/>
    </location>
</feature>
<evidence type="ECO:0000313" key="8">
    <source>
        <dbReference type="Proteomes" id="UP000195859"/>
    </source>
</evidence>
<dbReference type="InterPro" id="IPR036390">
    <property type="entry name" value="WH_DNA-bd_sf"/>
</dbReference>
<reference evidence="8 9" key="1">
    <citation type="submission" date="2017-04" db="EMBL/GenBank/DDBJ databases">
        <title>Function of individual gut microbiota members based on whole genome sequencing of pure cultures obtained from chicken caecum.</title>
        <authorList>
            <person name="Medvecky M."/>
            <person name="Cejkova D."/>
            <person name="Polansky O."/>
            <person name="Karasova D."/>
            <person name="Kubasova T."/>
            <person name="Cizek A."/>
            <person name="Rychlik I."/>
        </authorList>
    </citation>
    <scope>NUCLEOTIDE SEQUENCE [LARGE SCALE GENOMIC DNA]</scope>
    <source>
        <strain evidence="8">An101</strain>
        <strain evidence="9">An115</strain>
    </source>
</reference>
<name>A0A1Y4W130_9LACO</name>
<dbReference type="RefSeq" id="WP_087176337.1">
    <property type="nucleotide sequence ID" value="NZ_NFKZ01000004.1"/>
</dbReference>
<dbReference type="EMBL" id="NFLS01000011">
    <property type="protein sequence ID" value="OUQ56159.1"/>
    <property type="molecule type" value="Genomic_DNA"/>
</dbReference>
<keyword evidence="2" id="KW-0238">DNA-binding</keyword>
<evidence type="ECO:0000256" key="3">
    <source>
        <dbReference type="ARBA" id="ARBA00023163"/>
    </source>
</evidence>
<gene>
    <name evidence="7" type="ORF">B5E44_05895</name>
    <name evidence="6" type="ORF">B5E59_05505</name>
</gene>
<dbReference type="SUPFAM" id="SSF46785">
    <property type="entry name" value="Winged helix' DNA-binding domain"/>
    <property type="match status" value="1"/>
</dbReference>
<comment type="caution">
    <text evidence="7">The sequence shown here is derived from an EMBL/GenBank/DDBJ whole genome shotgun (WGS) entry which is preliminary data.</text>
</comment>
<dbReference type="InterPro" id="IPR018490">
    <property type="entry name" value="cNMP-bd_dom_sf"/>
</dbReference>
<dbReference type="Gene3D" id="1.10.10.10">
    <property type="entry name" value="Winged helix-like DNA-binding domain superfamily/Winged helix DNA-binding domain"/>
    <property type="match status" value="1"/>
</dbReference>
<dbReference type="InterPro" id="IPR012318">
    <property type="entry name" value="HTH_CRP"/>
</dbReference>
<dbReference type="PROSITE" id="PS51063">
    <property type="entry name" value="HTH_CRP_2"/>
    <property type="match status" value="1"/>
</dbReference>
<dbReference type="Gene3D" id="2.60.120.10">
    <property type="entry name" value="Jelly Rolls"/>
    <property type="match status" value="1"/>
</dbReference>
<dbReference type="PANTHER" id="PTHR24567:SF26">
    <property type="entry name" value="REGULATORY PROTEIN YEIL"/>
    <property type="match status" value="1"/>
</dbReference>
<evidence type="ECO:0000259" key="5">
    <source>
        <dbReference type="PROSITE" id="PS51063"/>
    </source>
</evidence>
<dbReference type="InterPro" id="IPR014710">
    <property type="entry name" value="RmlC-like_jellyroll"/>
</dbReference>
<dbReference type="Pfam" id="PF13545">
    <property type="entry name" value="HTH_Crp_2"/>
    <property type="match status" value="1"/>
</dbReference>
<dbReference type="SUPFAM" id="SSF51206">
    <property type="entry name" value="cAMP-binding domain-like"/>
    <property type="match status" value="1"/>
</dbReference>